<dbReference type="InterPro" id="IPR046198">
    <property type="entry name" value="DUF6230"/>
</dbReference>
<keyword evidence="2" id="KW-1185">Reference proteome</keyword>
<sequence>MEATTSRSPSKLRGARAGRRRGRIRWRRFPLVFGAAVTLGAGTVVTTTAAEIPVSFAVAGSPFTVTAERLEATGATQFASFRADGEGTRHPVAVVGIRSARISGLCQSAVTRSPFGAATLVIRSGAPAPVRAEHLALDLSRLTGNMTYKSVEMGRDAATLNGSGVTGPAGTYGQQARKLSIENMRLKAWSLTAGMFSLAGADMSVRRGERPCT</sequence>
<gene>
    <name evidence="1" type="ORF">GKQ77_15350</name>
</gene>
<comment type="caution">
    <text evidence="1">The sequence shown here is derived from an EMBL/GenBank/DDBJ whole genome shotgun (WGS) entry which is preliminary data.</text>
</comment>
<accession>A0ABS6YNC0</accession>
<protein>
    <recommendedName>
        <fullName evidence="3">Cholesterol esterase</fullName>
    </recommendedName>
</protein>
<proteinExistence type="predicted"/>
<evidence type="ECO:0000313" key="1">
    <source>
        <dbReference type="EMBL" id="MBW5422926.1"/>
    </source>
</evidence>
<name>A0ABS6YNC0_9ACTN</name>
<dbReference type="RefSeq" id="WP_219689333.1">
    <property type="nucleotide sequence ID" value="NZ_WMBF01000144.1"/>
</dbReference>
<reference evidence="1 2" key="1">
    <citation type="submission" date="2019-11" db="EMBL/GenBank/DDBJ databases">
        <authorList>
            <person name="Ay H."/>
        </authorList>
    </citation>
    <scope>NUCLEOTIDE SEQUENCE [LARGE SCALE GENOMIC DNA]</scope>
    <source>
        <strain evidence="1 2">BG9H</strain>
    </source>
</reference>
<dbReference type="Proteomes" id="UP001197114">
    <property type="component" value="Unassembled WGS sequence"/>
</dbReference>
<organism evidence="1 2">
    <name type="scientific">Streptomyces anatolicus</name>
    <dbReference type="NCBI Taxonomy" id="2675858"/>
    <lineage>
        <taxon>Bacteria</taxon>
        <taxon>Bacillati</taxon>
        <taxon>Actinomycetota</taxon>
        <taxon>Actinomycetes</taxon>
        <taxon>Kitasatosporales</taxon>
        <taxon>Streptomycetaceae</taxon>
        <taxon>Streptomyces</taxon>
    </lineage>
</organism>
<dbReference type="EMBL" id="WMBF01000144">
    <property type="protein sequence ID" value="MBW5422926.1"/>
    <property type="molecule type" value="Genomic_DNA"/>
</dbReference>
<dbReference type="Pfam" id="PF19741">
    <property type="entry name" value="DUF6230"/>
    <property type="match status" value="1"/>
</dbReference>
<evidence type="ECO:0008006" key="3">
    <source>
        <dbReference type="Google" id="ProtNLM"/>
    </source>
</evidence>
<evidence type="ECO:0000313" key="2">
    <source>
        <dbReference type="Proteomes" id="UP001197114"/>
    </source>
</evidence>